<gene>
    <name evidence="3" type="ORF">CD29_06850</name>
</gene>
<protein>
    <recommendedName>
        <fullName evidence="2">Sensor histidine kinase NatK-like C-terminal domain-containing protein</fullName>
    </recommendedName>
</protein>
<evidence type="ECO:0000313" key="4">
    <source>
        <dbReference type="Proteomes" id="UP000030416"/>
    </source>
</evidence>
<dbReference type="Pfam" id="PF14501">
    <property type="entry name" value="HATPase_c_5"/>
    <property type="match status" value="1"/>
</dbReference>
<dbReference type="Gene3D" id="3.30.565.10">
    <property type="entry name" value="Histidine kinase-like ATPase, C-terminal domain"/>
    <property type="match status" value="1"/>
</dbReference>
<keyword evidence="1" id="KW-0472">Membrane</keyword>
<dbReference type="PANTHER" id="PTHR40448">
    <property type="entry name" value="TWO-COMPONENT SENSOR HISTIDINE KINASE"/>
    <property type="match status" value="1"/>
</dbReference>
<organism evidence="3 4">
    <name type="scientific">Ureibacillus manganicus DSM 26584</name>
    <dbReference type="NCBI Taxonomy" id="1384049"/>
    <lineage>
        <taxon>Bacteria</taxon>
        <taxon>Bacillati</taxon>
        <taxon>Bacillota</taxon>
        <taxon>Bacilli</taxon>
        <taxon>Bacillales</taxon>
        <taxon>Caryophanaceae</taxon>
        <taxon>Ureibacillus</taxon>
    </lineage>
</organism>
<dbReference type="AlphaFoldDB" id="A0A0A3I3N2"/>
<feature type="transmembrane region" description="Helical" evidence="1">
    <location>
        <begin position="172"/>
        <end position="192"/>
    </location>
</feature>
<dbReference type="EMBL" id="JPVN01000006">
    <property type="protein sequence ID" value="KGR79406.1"/>
    <property type="molecule type" value="Genomic_DNA"/>
</dbReference>
<dbReference type="STRING" id="1384049.CD29_06850"/>
<dbReference type="GO" id="GO:0042802">
    <property type="term" value="F:identical protein binding"/>
    <property type="evidence" value="ECO:0007669"/>
    <property type="project" value="TreeGrafter"/>
</dbReference>
<evidence type="ECO:0000256" key="1">
    <source>
        <dbReference type="SAM" id="Phobius"/>
    </source>
</evidence>
<reference evidence="3 4" key="1">
    <citation type="submission" date="2014-02" db="EMBL/GenBank/DDBJ databases">
        <title>Draft genome sequence of Lysinibacillus manganicus DSM 26584T.</title>
        <authorList>
            <person name="Zhang F."/>
            <person name="Wang G."/>
            <person name="Zhang L."/>
        </authorList>
    </citation>
    <scope>NUCLEOTIDE SEQUENCE [LARGE SCALE GENOMIC DNA]</scope>
    <source>
        <strain evidence="3 4">DSM 26584</strain>
    </source>
</reference>
<keyword evidence="1" id="KW-1133">Transmembrane helix</keyword>
<feature type="transmembrane region" description="Helical" evidence="1">
    <location>
        <begin position="146"/>
        <end position="166"/>
    </location>
</feature>
<sequence length="432" mass="50484">MFHDLFPLIEICFLFIALTYTLNLKTTFKTTLIWIFLIFLPSLSLLLVGAQFLFVCYLTISTLIFYSYLTKSLRTFIDLSSLAFVGLISDYIAYRTSSLFIMELPERSYIYYSIILVSFAIFTFYYKRFIMKVHPTVAFSSKARAIIIFTSSLTIFLLYINIQLPVFDEELLLFKINLALELIYFICIFVLYQTSIKRTRVKKEFERLEIEMKKNIEYMQSLEKINKEMQKFQHDYANILLSIRGYLETDNLQGLKHYFQSHILKAEQRTFFKNEAFNNLDNLKIVEIKGLLTTKIIHADHLGIKLNIEIPETIESINMDIIDLTRIIGILTDNAIEACSNCKSPQINIAFMNTNHNTIMICIDNTIEEFKLNLDDIYKENYSTKGKNRGIGLTNVKDILRGYETVNLSTQVEDGWFMQELEIPVRELVHAV</sequence>
<dbReference type="InterPro" id="IPR036890">
    <property type="entry name" value="HATPase_C_sf"/>
</dbReference>
<keyword evidence="4" id="KW-1185">Reference proteome</keyword>
<evidence type="ECO:0000313" key="3">
    <source>
        <dbReference type="EMBL" id="KGR79406.1"/>
    </source>
</evidence>
<feature type="transmembrane region" description="Helical" evidence="1">
    <location>
        <begin position="6"/>
        <end position="24"/>
    </location>
</feature>
<dbReference type="InterPro" id="IPR032834">
    <property type="entry name" value="NatK-like_C"/>
</dbReference>
<dbReference type="SUPFAM" id="SSF55874">
    <property type="entry name" value="ATPase domain of HSP90 chaperone/DNA topoisomerase II/histidine kinase"/>
    <property type="match status" value="1"/>
</dbReference>
<feature type="transmembrane region" description="Helical" evidence="1">
    <location>
        <begin position="109"/>
        <end position="126"/>
    </location>
</feature>
<feature type="transmembrane region" description="Helical" evidence="1">
    <location>
        <begin position="76"/>
        <end position="94"/>
    </location>
</feature>
<dbReference type="Proteomes" id="UP000030416">
    <property type="component" value="Unassembled WGS sequence"/>
</dbReference>
<feature type="domain" description="Sensor histidine kinase NatK-like C-terminal" evidence="2">
    <location>
        <begin position="319"/>
        <end position="424"/>
    </location>
</feature>
<comment type="caution">
    <text evidence="3">The sequence shown here is derived from an EMBL/GenBank/DDBJ whole genome shotgun (WGS) entry which is preliminary data.</text>
</comment>
<proteinExistence type="predicted"/>
<name>A0A0A3I3N2_9BACL</name>
<evidence type="ECO:0000259" key="2">
    <source>
        <dbReference type="Pfam" id="PF14501"/>
    </source>
</evidence>
<keyword evidence="1" id="KW-0812">Transmembrane</keyword>
<feature type="transmembrane region" description="Helical" evidence="1">
    <location>
        <begin position="31"/>
        <end position="46"/>
    </location>
</feature>
<feature type="transmembrane region" description="Helical" evidence="1">
    <location>
        <begin position="52"/>
        <end position="69"/>
    </location>
</feature>
<accession>A0A0A3I3N2</accession>
<dbReference type="eggNOG" id="COG3290">
    <property type="taxonomic scope" value="Bacteria"/>
</dbReference>
<dbReference type="OrthoDB" id="1656061at2"/>
<dbReference type="PANTHER" id="PTHR40448:SF1">
    <property type="entry name" value="TWO-COMPONENT SENSOR HISTIDINE KINASE"/>
    <property type="match status" value="1"/>
</dbReference>